<gene>
    <name evidence="2" type="ORF">JAAARDRAFT_197591</name>
</gene>
<accession>A0A067PDV7</accession>
<feature type="compositionally biased region" description="Acidic residues" evidence="1">
    <location>
        <begin position="15"/>
        <end position="28"/>
    </location>
</feature>
<dbReference type="Proteomes" id="UP000027265">
    <property type="component" value="Unassembled WGS sequence"/>
</dbReference>
<feature type="compositionally biased region" description="Polar residues" evidence="1">
    <location>
        <begin position="341"/>
        <end position="359"/>
    </location>
</feature>
<protein>
    <submittedName>
        <fullName evidence="2">Uncharacterized protein</fullName>
    </submittedName>
</protein>
<evidence type="ECO:0000313" key="3">
    <source>
        <dbReference type="Proteomes" id="UP000027265"/>
    </source>
</evidence>
<evidence type="ECO:0000313" key="2">
    <source>
        <dbReference type="EMBL" id="KDQ53098.1"/>
    </source>
</evidence>
<feature type="compositionally biased region" description="Basic and acidic residues" evidence="1">
    <location>
        <begin position="1"/>
        <end position="14"/>
    </location>
</feature>
<reference evidence="3" key="1">
    <citation type="journal article" date="2014" name="Proc. Natl. Acad. Sci. U.S.A.">
        <title>Extensive sampling of basidiomycete genomes demonstrates inadequacy of the white-rot/brown-rot paradigm for wood decay fungi.</title>
        <authorList>
            <person name="Riley R."/>
            <person name="Salamov A.A."/>
            <person name="Brown D.W."/>
            <person name="Nagy L.G."/>
            <person name="Floudas D."/>
            <person name="Held B.W."/>
            <person name="Levasseur A."/>
            <person name="Lombard V."/>
            <person name="Morin E."/>
            <person name="Otillar R."/>
            <person name="Lindquist E.A."/>
            <person name="Sun H."/>
            <person name="LaButti K.M."/>
            <person name="Schmutz J."/>
            <person name="Jabbour D."/>
            <person name="Luo H."/>
            <person name="Baker S.E."/>
            <person name="Pisabarro A.G."/>
            <person name="Walton J.D."/>
            <person name="Blanchette R.A."/>
            <person name="Henrissat B."/>
            <person name="Martin F."/>
            <person name="Cullen D."/>
            <person name="Hibbett D.S."/>
            <person name="Grigoriev I.V."/>
        </authorList>
    </citation>
    <scope>NUCLEOTIDE SEQUENCE [LARGE SCALE GENOMIC DNA]</scope>
    <source>
        <strain evidence="3">MUCL 33604</strain>
    </source>
</reference>
<dbReference type="InParanoid" id="A0A067PDV7"/>
<feature type="region of interest" description="Disordered" evidence="1">
    <location>
        <begin position="341"/>
        <end position="377"/>
    </location>
</feature>
<dbReference type="HOGENOM" id="CLU_733752_0_0_1"/>
<proteinExistence type="predicted"/>
<dbReference type="EMBL" id="KL197735">
    <property type="protein sequence ID" value="KDQ53098.1"/>
    <property type="molecule type" value="Genomic_DNA"/>
</dbReference>
<evidence type="ECO:0000256" key="1">
    <source>
        <dbReference type="SAM" id="MobiDB-lite"/>
    </source>
</evidence>
<name>A0A067PDV7_9AGAM</name>
<organism evidence="2 3">
    <name type="scientific">Jaapia argillacea MUCL 33604</name>
    <dbReference type="NCBI Taxonomy" id="933084"/>
    <lineage>
        <taxon>Eukaryota</taxon>
        <taxon>Fungi</taxon>
        <taxon>Dikarya</taxon>
        <taxon>Basidiomycota</taxon>
        <taxon>Agaricomycotina</taxon>
        <taxon>Agaricomycetes</taxon>
        <taxon>Agaricomycetidae</taxon>
        <taxon>Jaapiales</taxon>
        <taxon>Jaapiaceae</taxon>
        <taxon>Jaapia</taxon>
    </lineage>
</organism>
<sequence length="377" mass="41368">MVVHTVKCEEHGESSESESESESEPEAEGQEHFFGDYTISRIPGLGSHLGMEMVNTFGTLSFELALNNFLLKECPSARRHELGPLLSYQYPVYKQFGQILPSLCSIKNNTFSDRIQAIPSGLSVHGKYDTVIFVDGPLIAETIGVKATATKPPSTSILDSALGTLSLTITPNRPGPIRLTINVALAIDSSVNSTRVPVTLHLQHLEDTMVGQEGERAIDESVTKMDSQADQLLFGNPSVLLGNMTVQREDGGVVIDESVTESDSEATQPIVEDQRPALILQNEEELMDGFEERECEQSKANATMGESDEEEGSQRVDVSSSPVRKVVDVIDVEASLLNQNTFKSPRSTKRWLSTTSQQAEGLKQKQRRMLPTDFTPK</sequence>
<keyword evidence="3" id="KW-1185">Reference proteome</keyword>
<feature type="region of interest" description="Disordered" evidence="1">
    <location>
        <begin position="291"/>
        <end position="321"/>
    </location>
</feature>
<dbReference type="AlphaFoldDB" id="A0A067PDV7"/>
<feature type="region of interest" description="Disordered" evidence="1">
    <location>
        <begin position="1"/>
        <end position="30"/>
    </location>
</feature>